<dbReference type="AlphaFoldDB" id="Q2GPE7"/>
<keyword evidence="2" id="KW-1185">Reference proteome</keyword>
<evidence type="ECO:0000313" key="2">
    <source>
        <dbReference type="Proteomes" id="UP000001056"/>
    </source>
</evidence>
<dbReference type="InParanoid" id="Q2GPE7"/>
<accession>Q2GPE7</accession>
<dbReference type="GeneID" id="4396613"/>
<name>Q2GPE7_CHAGB</name>
<reference evidence="2" key="1">
    <citation type="journal article" date="2015" name="Genome Announc.">
        <title>Draft genome sequence of the cellulolytic fungus Chaetomium globosum.</title>
        <authorList>
            <person name="Cuomo C.A."/>
            <person name="Untereiner W.A."/>
            <person name="Ma L.-J."/>
            <person name="Grabherr M."/>
            <person name="Birren B.W."/>
        </authorList>
    </citation>
    <scope>NUCLEOTIDE SEQUENCE [LARGE SCALE GENOMIC DNA]</scope>
    <source>
        <strain evidence="2">ATCC 6205 / CBS 148.51 / DSM 1962 / NBRC 6347 / NRRL 1970</strain>
    </source>
</reference>
<gene>
    <name evidence="1" type="ORF">CHGG_10157</name>
</gene>
<protein>
    <submittedName>
        <fullName evidence="1">Uncharacterized protein</fullName>
    </submittedName>
</protein>
<dbReference type="OrthoDB" id="10541190at2759"/>
<dbReference type="HOGENOM" id="CLU_2483163_0_0_1"/>
<organism evidence="1 2">
    <name type="scientific">Chaetomium globosum (strain ATCC 6205 / CBS 148.51 / DSM 1962 / NBRC 6347 / NRRL 1970)</name>
    <name type="common">Soil fungus</name>
    <dbReference type="NCBI Taxonomy" id="306901"/>
    <lineage>
        <taxon>Eukaryota</taxon>
        <taxon>Fungi</taxon>
        <taxon>Dikarya</taxon>
        <taxon>Ascomycota</taxon>
        <taxon>Pezizomycotina</taxon>
        <taxon>Sordariomycetes</taxon>
        <taxon>Sordariomycetidae</taxon>
        <taxon>Sordariales</taxon>
        <taxon>Chaetomiaceae</taxon>
        <taxon>Chaetomium</taxon>
    </lineage>
</organism>
<dbReference type="Proteomes" id="UP000001056">
    <property type="component" value="Unassembled WGS sequence"/>
</dbReference>
<sequence>MATPSNGIVDHPTKALATFYKTIIMCDSTAYVDVRRFREGSHANKVRDPHAFAVVFKVTLTLLLLSTYPRHGASYGRPRCPKRQNSA</sequence>
<evidence type="ECO:0000313" key="1">
    <source>
        <dbReference type="EMBL" id="EAQ83753.1"/>
    </source>
</evidence>
<dbReference type="VEuPathDB" id="FungiDB:CHGG_10157"/>
<dbReference type="EMBL" id="CH408035">
    <property type="protein sequence ID" value="EAQ83753.1"/>
    <property type="molecule type" value="Genomic_DNA"/>
</dbReference>
<dbReference type="RefSeq" id="XP_001228084.1">
    <property type="nucleotide sequence ID" value="XM_001228083.1"/>
</dbReference>
<proteinExistence type="predicted"/>